<proteinExistence type="predicted"/>
<reference evidence="2 3" key="1">
    <citation type="submission" date="2006-12" db="EMBL/GenBank/DDBJ databases">
        <title>Complete sequence of Shewanella amazonensis SB2B.</title>
        <authorList>
            <consortium name="US DOE Joint Genome Institute"/>
            <person name="Copeland A."/>
            <person name="Lucas S."/>
            <person name="Lapidus A."/>
            <person name="Barry K."/>
            <person name="Detter J.C."/>
            <person name="Glavina del Rio T."/>
            <person name="Hammon N."/>
            <person name="Israni S."/>
            <person name="Dalin E."/>
            <person name="Tice H."/>
            <person name="Pitluck S."/>
            <person name="Munk A.C."/>
            <person name="Brettin T."/>
            <person name="Bruce D."/>
            <person name="Han C."/>
            <person name="Tapia R."/>
            <person name="Gilna P."/>
            <person name="Schmutz J."/>
            <person name="Larimer F."/>
            <person name="Land M."/>
            <person name="Hauser L."/>
            <person name="Kyrpides N."/>
            <person name="Mikhailova N."/>
            <person name="Fredrickson J."/>
            <person name="Richardson P."/>
        </authorList>
    </citation>
    <scope>NUCLEOTIDE SEQUENCE [LARGE SCALE GENOMIC DNA]</scope>
    <source>
        <strain evidence="3">ATCC BAA-1098 / SB2B</strain>
    </source>
</reference>
<feature type="chain" id="PRO_5002636615" description="DUF3530 family protein" evidence="1">
    <location>
        <begin position="40"/>
        <end position="303"/>
    </location>
</feature>
<dbReference type="EMBL" id="CP000507">
    <property type="protein sequence ID" value="ABM01336.1"/>
    <property type="molecule type" value="Genomic_DNA"/>
</dbReference>
<dbReference type="RefSeq" id="WP_011761240.1">
    <property type="nucleotide sequence ID" value="NC_008700.1"/>
</dbReference>
<evidence type="ECO:0008006" key="4">
    <source>
        <dbReference type="Google" id="ProtNLM"/>
    </source>
</evidence>
<dbReference type="eggNOG" id="ENOG5032ZR3">
    <property type="taxonomic scope" value="Bacteria"/>
</dbReference>
<dbReference type="STRING" id="326297.Sama_3133"/>
<sequence length="303" mass="32674">MGYHQQKHSLKHGNSMRAFFSFSLSFLLSLSLLWPTTQAAEDPAYDYLKSRQMRAITVEDAELPVLVRPWEGKNQHGAALIFADTGFGADAPGLVAFLRDGLSPLGWASISMTPPSNPPHPSFATAPEEVAKAGDKQLSLPPGKAMDKFSQEEWQQHVDTQLGFVEASLGQLDQIGAAYPGKRILVSMDRSAALLLQLLADGKVAPPDLLVIINPYSESPDFDERLPGLVAMQEVPVLDIQSPDGNRASLSTASLRRANSAMKDAMAYRQLPLALNISEPDAWADVLSAIRGFAASVKAAPGN</sequence>
<dbReference type="AlphaFoldDB" id="A1SAC9"/>
<evidence type="ECO:0000256" key="1">
    <source>
        <dbReference type="SAM" id="SignalP"/>
    </source>
</evidence>
<gene>
    <name evidence="2" type="ordered locus">Sama_3133</name>
</gene>
<name>A1SAC9_SHEAM</name>
<evidence type="ECO:0000313" key="2">
    <source>
        <dbReference type="EMBL" id="ABM01336.1"/>
    </source>
</evidence>
<dbReference type="ESTHER" id="sheam-a1sac9">
    <property type="family name" value="Duf_3530"/>
</dbReference>
<keyword evidence="3" id="KW-1185">Reference proteome</keyword>
<accession>A1SAC9</accession>
<dbReference type="InterPro" id="IPR022529">
    <property type="entry name" value="DUF3530"/>
</dbReference>
<organism evidence="2 3">
    <name type="scientific">Shewanella amazonensis (strain ATCC BAA-1098 / SB2B)</name>
    <dbReference type="NCBI Taxonomy" id="326297"/>
    <lineage>
        <taxon>Bacteria</taxon>
        <taxon>Pseudomonadati</taxon>
        <taxon>Pseudomonadota</taxon>
        <taxon>Gammaproteobacteria</taxon>
        <taxon>Alteromonadales</taxon>
        <taxon>Shewanellaceae</taxon>
        <taxon>Shewanella</taxon>
    </lineage>
</organism>
<dbReference type="HOGENOM" id="CLU_933501_0_0_6"/>
<dbReference type="KEGG" id="saz:Sama_3133"/>
<evidence type="ECO:0000313" key="3">
    <source>
        <dbReference type="Proteomes" id="UP000009175"/>
    </source>
</evidence>
<protein>
    <recommendedName>
        <fullName evidence="4">DUF3530 family protein</fullName>
    </recommendedName>
</protein>
<dbReference type="Proteomes" id="UP000009175">
    <property type="component" value="Chromosome"/>
</dbReference>
<keyword evidence="1" id="KW-0732">Signal</keyword>
<dbReference type="Pfam" id="PF12048">
    <property type="entry name" value="DUF3530"/>
    <property type="match status" value="1"/>
</dbReference>
<feature type="signal peptide" evidence="1">
    <location>
        <begin position="1"/>
        <end position="39"/>
    </location>
</feature>